<reference evidence="2 3" key="1">
    <citation type="submission" date="2016-02" db="EMBL/GenBank/DDBJ databases">
        <title>Genome analysis of coral dinoflagellate symbionts highlights evolutionary adaptations to a symbiotic lifestyle.</title>
        <authorList>
            <person name="Aranda M."/>
            <person name="Li Y."/>
            <person name="Liew Y.J."/>
            <person name="Baumgarten S."/>
            <person name="Simakov O."/>
            <person name="Wilson M."/>
            <person name="Piel J."/>
            <person name="Ashoor H."/>
            <person name="Bougouffa S."/>
            <person name="Bajic V.B."/>
            <person name="Ryu T."/>
            <person name="Ravasi T."/>
            <person name="Bayer T."/>
            <person name="Micklem G."/>
            <person name="Kim H."/>
            <person name="Bhak J."/>
            <person name="Lajeunesse T.C."/>
            <person name="Voolstra C.R."/>
        </authorList>
    </citation>
    <scope>NUCLEOTIDE SEQUENCE [LARGE SCALE GENOMIC DNA]</scope>
    <source>
        <strain evidence="2 3">CCMP2467</strain>
    </source>
</reference>
<comment type="caution">
    <text evidence="2">The sequence shown here is derived from an EMBL/GenBank/DDBJ whole genome shotgun (WGS) entry which is preliminary data.</text>
</comment>
<evidence type="ECO:0000313" key="2">
    <source>
        <dbReference type="EMBL" id="OLQ03264.1"/>
    </source>
</evidence>
<gene>
    <name evidence="2" type="ORF">AK812_SmicGene13828</name>
</gene>
<dbReference type="Proteomes" id="UP000186817">
    <property type="component" value="Unassembled WGS sequence"/>
</dbReference>
<dbReference type="OrthoDB" id="10442234at2759"/>
<protein>
    <submittedName>
        <fullName evidence="2">Uncharacterized protein</fullName>
    </submittedName>
</protein>
<dbReference type="AlphaFoldDB" id="A0A1Q9E764"/>
<accession>A0A1Q9E764</accession>
<feature type="compositionally biased region" description="Polar residues" evidence="1">
    <location>
        <begin position="55"/>
        <end position="87"/>
    </location>
</feature>
<dbReference type="EMBL" id="LSRX01000241">
    <property type="protein sequence ID" value="OLQ03264.1"/>
    <property type="molecule type" value="Genomic_DNA"/>
</dbReference>
<feature type="region of interest" description="Disordered" evidence="1">
    <location>
        <begin position="1"/>
        <end position="112"/>
    </location>
</feature>
<organism evidence="2 3">
    <name type="scientific">Symbiodinium microadriaticum</name>
    <name type="common">Dinoflagellate</name>
    <name type="synonym">Zooxanthella microadriatica</name>
    <dbReference type="NCBI Taxonomy" id="2951"/>
    <lineage>
        <taxon>Eukaryota</taxon>
        <taxon>Sar</taxon>
        <taxon>Alveolata</taxon>
        <taxon>Dinophyceae</taxon>
        <taxon>Suessiales</taxon>
        <taxon>Symbiodiniaceae</taxon>
        <taxon>Symbiodinium</taxon>
    </lineage>
</organism>
<name>A0A1Q9E764_SYMMI</name>
<evidence type="ECO:0000313" key="3">
    <source>
        <dbReference type="Proteomes" id="UP000186817"/>
    </source>
</evidence>
<proteinExistence type="predicted"/>
<evidence type="ECO:0000256" key="1">
    <source>
        <dbReference type="SAM" id="MobiDB-lite"/>
    </source>
</evidence>
<sequence>MQYSDRLIPSRASTNLESGFGLLPENASPAQSPGDGQARDENGWSFDRLLRTEMLGQSSPKPLTSSERQSRQQKAQRPVDSDSTLSESGFGLLPENASPAQSPGDGQARDENGWSFDRLLRTEMRVGSDASIFLDDGPQTKTPAVTRNNMAGFASPIAYEYGLRTPSPRRLRWGPDLLERGPARELFPHMEAEPATPPRKRPAASRHSDWGSNMVVILDGRCLCVQKCCCLDIPVPALQQRKQEEPIPVPISLEVIKAFSQRSMQSDTSTRASGRFSRGGSSHYGSDHWCADDETMGLSLFRTRRPEDDSPKKARESLRRTFLEDEGTLHF</sequence>
<keyword evidence="3" id="KW-1185">Reference proteome</keyword>